<dbReference type="SUPFAM" id="SSF55785">
    <property type="entry name" value="PYP-like sensor domain (PAS domain)"/>
    <property type="match status" value="7"/>
</dbReference>
<dbReference type="InterPro" id="IPR036890">
    <property type="entry name" value="HATPase_C_sf"/>
</dbReference>
<evidence type="ECO:0000256" key="6">
    <source>
        <dbReference type="ARBA" id="ARBA00023012"/>
    </source>
</evidence>
<dbReference type="Pfam" id="PF02518">
    <property type="entry name" value="HATPase_c"/>
    <property type="match status" value="1"/>
</dbReference>
<dbReference type="SUPFAM" id="SSF55874">
    <property type="entry name" value="ATPase domain of HSP90 chaperone/DNA topoisomerase II/histidine kinase"/>
    <property type="match status" value="1"/>
</dbReference>
<dbReference type="PRINTS" id="PR00344">
    <property type="entry name" value="BCTRLSENSOR"/>
</dbReference>
<reference evidence="12 13" key="1">
    <citation type="submission" date="2024-03" db="EMBL/GenBank/DDBJ databases">
        <title>A Dehalogenimonas Isolated from Estuarine Sediments Dihaloeliminates Chlorinated Alkanes.</title>
        <authorList>
            <person name="Yang Y."/>
            <person name="Wang H."/>
        </authorList>
    </citation>
    <scope>NUCLEOTIDE SEQUENCE [LARGE SCALE GENOMIC DNA]</scope>
    <source>
        <strain evidence="12 13">W</strain>
    </source>
</reference>
<dbReference type="SMART" id="SM00387">
    <property type="entry name" value="HATPase_c"/>
    <property type="match status" value="1"/>
</dbReference>
<dbReference type="InterPro" id="IPR001789">
    <property type="entry name" value="Sig_transdc_resp-reg_receiver"/>
</dbReference>
<evidence type="ECO:0000256" key="1">
    <source>
        <dbReference type="ARBA" id="ARBA00000085"/>
    </source>
</evidence>
<dbReference type="InterPro" id="IPR004358">
    <property type="entry name" value="Sig_transdc_His_kin-like_C"/>
</dbReference>
<dbReference type="SUPFAM" id="SSF47384">
    <property type="entry name" value="Homodimeric domain of signal transducing histidine kinase"/>
    <property type="match status" value="1"/>
</dbReference>
<dbReference type="SUPFAM" id="SSF52172">
    <property type="entry name" value="CheY-like"/>
    <property type="match status" value="1"/>
</dbReference>
<dbReference type="Pfam" id="PF00072">
    <property type="entry name" value="Response_reg"/>
    <property type="match status" value="1"/>
</dbReference>
<dbReference type="PROSITE" id="PS50113">
    <property type="entry name" value="PAC"/>
    <property type="match status" value="4"/>
</dbReference>
<dbReference type="NCBIfam" id="TIGR00229">
    <property type="entry name" value="sensory_box"/>
    <property type="match status" value="6"/>
</dbReference>
<dbReference type="EMBL" id="CP146612">
    <property type="protein sequence ID" value="WWX25731.1"/>
    <property type="molecule type" value="Genomic_DNA"/>
</dbReference>
<dbReference type="InterPro" id="IPR005467">
    <property type="entry name" value="His_kinase_dom"/>
</dbReference>
<dbReference type="PROSITE" id="PS50112">
    <property type="entry name" value="PAS"/>
    <property type="match status" value="3"/>
</dbReference>
<feature type="domain" description="PAS" evidence="10">
    <location>
        <begin position="454"/>
        <end position="488"/>
    </location>
</feature>
<dbReference type="InterPro" id="IPR000014">
    <property type="entry name" value="PAS"/>
</dbReference>
<protein>
    <recommendedName>
        <fullName evidence="2">histidine kinase</fullName>
        <ecNumber evidence="2">2.7.13.3</ecNumber>
    </recommendedName>
</protein>
<sequence length="1305" mass="146465">MKDKDIRQTGGEETDSYYQRLFNSLPMGLMVQDYSAVKPYLDNLVVSGVSDIGSYLEKHPDELGHCINLVKIIDANDMAVRLFRASDKQSLTASLRRLFADQSVALFAQRLAALMRGESYATEIYGRLFNGETGHAQVRVHILPEYQATWERVQITITDITERKAAEEKLQASESKYQSLFEDSGEAAFMHRPSPEGLPGVFQEVNEAACELLGYSKAELLTLGPRDIVVWEKAGVTPPNITKRLETDKKVTMESTYRHKDGHEIPIEVSIHRFDLQGKPAVLTLARDITERKKAQDALLQAQAQLELMLGQIPCILWSMDKDLRYTTASGLGLQTSGRTPGDLVGKTIFEYSPKFTESSPFVIALRQALSGQSQVFEQTSVLNKRTFLVYMQPLFNTMSEIGGIVGVSVDITERKQAEEKLKRSSEELARQNVFIQAIIDNLPIGLAVNNIGDGKATYMNRSFEEIYGWPKEDIVDISSFFEKVYPDPAYRQTITSQIMADIASGDPGRMVWDGIETTTKSGETRIINAVNIPVVEQGIMVSTVRDITARVNAEKALRESEEKFRLLAENTEAIPWVYDVVLDQWAYVAPQVKRIIGYEPEEWTDIKFWTDRIYEEDREWAPLYCDECSKAGKPHTFEYRFIKKNGDLIWLRDVVSVEMRDGIPVKLRGFMLDITSQKQKEAELSQSRRQFEILFMDSPVSIMVHDKGTGEIVDANTKAWESYGLTSLEELITHDIFTKAPFSSAEALALIRKSAEEGHQEFEWFSRRADGTGFWEYVNLTTMVIGGVERVVASSIDITARRQAEQLAVDAVQEWRVTFDSITDMVAIVDADYKIARVNAAFTRVLNTRPHEVIGRHCYEVIHGRNTPHPSCPHSRTFENNKVEYSVYFDEKLNFWVESTSSPILGDQGQITGSVHIIKDISDRKRAEEEQHQLRDKAEMSSRLAAVGEMAAGIAHEINNPLTGVIGFSELLLTRPDVPEDMKQELTIINEGSQRVKGIVRRMLTFARQSKPEKSSVDINELIENTLELRGYVLKTSNIEVVRDFESRLPRVTADAGQLQQVFLNLIVNAEFAMKQAHDKGILVIKTERIDGHIRISITDDGPGMSAEVKAKLFQPFFTTKEPGEGTGMGLALSFGIIKEHGGSITVESVEGSGSTFIIELPVATAETAPSAVPVPVAPSPAPAKKGRVLVLDDEPTVGMLVKTILTGCGYEVTNCLVPAEALEKLRQGGYDLLILDIRMPGMSGIEFVEELRHRWPELLSRILFITGDTSDLTTREYLNTHQIPFITKPFEKKELEDKVNALL</sequence>
<comment type="catalytic activity">
    <reaction evidence="1">
        <text>ATP + protein L-histidine = ADP + protein N-phospho-L-histidine.</text>
        <dbReference type="EC" id="2.7.13.3"/>
    </reaction>
</comment>
<evidence type="ECO:0000259" key="11">
    <source>
        <dbReference type="PROSITE" id="PS50113"/>
    </source>
</evidence>
<dbReference type="Pfam" id="PF13426">
    <property type="entry name" value="PAS_9"/>
    <property type="match status" value="4"/>
</dbReference>
<dbReference type="CDD" id="cd00156">
    <property type="entry name" value="REC"/>
    <property type="match status" value="1"/>
</dbReference>
<dbReference type="InterPro" id="IPR013655">
    <property type="entry name" value="PAS_fold_3"/>
</dbReference>
<feature type="domain" description="PAC" evidence="11">
    <location>
        <begin position="370"/>
        <end position="424"/>
    </location>
</feature>
<dbReference type="RefSeq" id="WP_338738192.1">
    <property type="nucleotide sequence ID" value="NZ_CP146612.1"/>
</dbReference>
<feature type="domain" description="Response regulatory" evidence="9">
    <location>
        <begin position="1189"/>
        <end position="1305"/>
    </location>
</feature>
<evidence type="ECO:0000256" key="4">
    <source>
        <dbReference type="ARBA" id="ARBA00022679"/>
    </source>
</evidence>
<dbReference type="CDD" id="cd00130">
    <property type="entry name" value="PAS"/>
    <property type="match status" value="4"/>
</dbReference>
<dbReference type="InterPro" id="IPR013767">
    <property type="entry name" value="PAS_fold"/>
</dbReference>
<feature type="domain" description="PAC" evidence="11">
    <location>
        <begin position="636"/>
        <end position="687"/>
    </location>
</feature>
<dbReference type="CDD" id="cd00082">
    <property type="entry name" value="HisKA"/>
    <property type="match status" value="1"/>
</dbReference>
<dbReference type="SMART" id="SM00091">
    <property type="entry name" value="PAS"/>
    <property type="match status" value="6"/>
</dbReference>
<organism evidence="12 13">
    <name type="scientific">Candidatus Dehalogenimonas loeffleri</name>
    <dbReference type="NCBI Taxonomy" id="3127115"/>
    <lineage>
        <taxon>Bacteria</taxon>
        <taxon>Bacillati</taxon>
        <taxon>Chloroflexota</taxon>
        <taxon>Dehalococcoidia</taxon>
        <taxon>Dehalococcoidales</taxon>
        <taxon>Dehalococcoidaceae</taxon>
        <taxon>Dehalogenimonas</taxon>
    </lineage>
</organism>
<dbReference type="Pfam" id="PF08448">
    <property type="entry name" value="PAS_4"/>
    <property type="match status" value="1"/>
</dbReference>
<evidence type="ECO:0000259" key="8">
    <source>
        <dbReference type="PROSITE" id="PS50109"/>
    </source>
</evidence>
<dbReference type="SMART" id="SM00388">
    <property type="entry name" value="HisKA"/>
    <property type="match status" value="1"/>
</dbReference>
<keyword evidence="13" id="KW-1185">Reference proteome</keyword>
<feature type="domain" description="PAS" evidence="10">
    <location>
        <begin position="561"/>
        <end position="620"/>
    </location>
</feature>
<keyword evidence="6" id="KW-0902">Two-component regulatory system</keyword>
<dbReference type="Proteomes" id="UP001375370">
    <property type="component" value="Chromosome"/>
</dbReference>
<dbReference type="PROSITE" id="PS50109">
    <property type="entry name" value="HIS_KIN"/>
    <property type="match status" value="1"/>
</dbReference>
<evidence type="ECO:0000313" key="13">
    <source>
        <dbReference type="Proteomes" id="UP001375370"/>
    </source>
</evidence>
<keyword evidence="3 7" id="KW-0597">Phosphoprotein</keyword>
<dbReference type="Pfam" id="PF00989">
    <property type="entry name" value="PAS"/>
    <property type="match status" value="1"/>
</dbReference>
<dbReference type="SMART" id="SM00086">
    <property type="entry name" value="PAC"/>
    <property type="match status" value="5"/>
</dbReference>
<dbReference type="InterPro" id="IPR011006">
    <property type="entry name" value="CheY-like_superfamily"/>
</dbReference>
<dbReference type="InterPro" id="IPR036097">
    <property type="entry name" value="HisK_dim/P_sf"/>
</dbReference>
<feature type="domain" description="PAS" evidence="10">
    <location>
        <begin position="812"/>
        <end position="864"/>
    </location>
</feature>
<dbReference type="Gene3D" id="1.10.287.130">
    <property type="match status" value="1"/>
</dbReference>
<dbReference type="InterPro" id="IPR003594">
    <property type="entry name" value="HATPase_dom"/>
</dbReference>
<evidence type="ECO:0000256" key="7">
    <source>
        <dbReference type="PROSITE-ProRule" id="PRU00169"/>
    </source>
</evidence>
<dbReference type="Gene3D" id="3.40.50.2300">
    <property type="match status" value="1"/>
</dbReference>
<feature type="modified residue" description="4-aspartylphosphate" evidence="7">
    <location>
        <position position="1238"/>
    </location>
</feature>
<dbReference type="InterPro" id="IPR000700">
    <property type="entry name" value="PAS-assoc_C"/>
</dbReference>
<dbReference type="InterPro" id="IPR003661">
    <property type="entry name" value="HisK_dim/P_dom"/>
</dbReference>
<feature type="domain" description="Histidine kinase" evidence="8">
    <location>
        <begin position="954"/>
        <end position="1166"/>
    </location>
</feature>
<dbReference type="InterPro" id="IPR035965">
    <property type="entry name" value="PAS-like_dom_sf"/>
</dbReference>
<keyword evidence="4" id="KW-0808">Transferase</keyword>
<name>A0ABZ2J4P5_9CHLR</name>
<dbReference type="Gene3D" id="3.30.565.10">
    <property type="entry name" value="Histidine kinase-like ATPase, C-terminal domain"/>
    <property type="match status" value="1"/>
</dbReference>
<dbReference type="EC" id="2.7.13.3" evidence="2"/>
<evidence type="ECO:0000256" key="3">
    <source>
        <dbReference type="ARBA" id="ARBA00022553"/>
    </source>
</evidence>
<evidence type="ECO:0000256" key="5">
    <source>
        <dbReference type="ARBA" id="ARBA00022777"/>
    </source>
</evidence>
<dbReference type="SMART" id="SM00448">
    <property type="entry name" value="REC"/>
    <property type="match status" value="1"/>
</dbReference>
<dbReference type="InterPro" id="IPR052162">
    <property type="entry name" value="Sensor_kinase/Photoreceptor"/>
</dbReference>
<feature type="domain" description="PAC" evidence="11">
    <location>
        <begin position="882"/>
        <end position="934"/>
    </location>
</feature>
<evidence type="ECO:0000259" key="10">
    <source>
        <dbReference type="PROSITE" id="PS50112"/>
    </source>
</evidence>
<dbReference type="InterPro" id="IPR013656">
    <property type="entry name" value="PAS_4"/>
</dbReference>
<feature type="domain" description="PAC" evidence="11">
    <location>
        <begin position="251"/>
        <end position="301"/>
    </location>
</feature>
<evidence type="ECO:0000313" key="12">
    <source>
        <dbReference type="EMBL" id="WWX25731.1"/>
    </source>
</evidence>
<dbReference type="Gene3D" id="3.30.450.20">
    <property type="entry name" value="PAS domain"/>
    <property type="match status" value="7"/>
</dbReference>
<dbReference type="InterPro" id="IPR001610">
    <property type="entry name" value="PAC"/>
</dbReference>
<evidence type="ECO:0000256" key="2">
    <source>
        <dbReference type="ARBA" id="ARBA00012438"/>
    </source>
</evidence>
<proteinExistence type="predicted"/>
<keyword evidence="5" id="KW-0418">Kinase</keyword>
<gene>
    <name evidence="12" type="ORF">V8247_01815</name>
</gene>
<accession>A0ABZ2J4P5</accession>
<dbReference type="PANTHER" id="PTHR43304:SF1">
    <property type="entry name" value="PAC DOMAIN-CONTAINING PROTEIN"/>
    <property type="match status" value="1"/>
</dbReference>
<evidence type="ECO:0000259" key="9">
    <source>
        <dbReference type="PROSITE" id="PS50110"/>
    </source>
</evidence>
<dbReference type="PROSITE" id="PS50110">
    <property type="entry name" value="RESPONSE_REGULATORY"/>
    <property type="match status" value="1"/>
</dbReference>
<dbReference type="Pfam" id="PF08447">
    <property type="entry name" value="PAS_3"/>
    <property type="match status" value="1"/>
</dbReference>
<dbReference type="PANTHER" id="PTHR43304">
    <property type="entry name" value="PHYTOCHROME-LIKE PROTEIN CPH1"/>
    <property type="match status" value="1"/>
</dbReference>
<dbReference type="Pfam" id="PF00512">
    <property type="entry name" value="HisKA"/>
    <property type="match status" value="1"/>
</dbReference>